<feature type="region of interest" description="Disordered" evidence="1">
    <location>
        <begin position="1"/>
        <end position="33"/>
    </location>
</feature>
<dbReference type="RefSeq" id="WP_196398208.1">
    <property type="nucleotide sequence ID" value="NZ_JADNYM010000027.1"/>
</dbReference>
<reference evidence="3 4" key="1">
    <citation type="submission" date="2020-11" db="EMBL/GenBank/DDBJ databases">
        <title>Arthrobacter antarcticus sp. nov., isolated from Antarctic Soil.</title>
        <authorList>
            <person name="Li J."/>
        </authorList>
    </citation>
    <scope>NUCLEOTIDE SEQUENCE [LARGE SCALE GENOMIC DNA]</scope>
    <source>
        <strain evidence="3 4">Z1-20</strain>
    </source>
</reference>
<gene>
    <name evidence="3" type="ORF">IV500_18080</name>
</gene>
<evidence type="ECO:0000313" key="3">
    <source>
        <dbReference type="EMBL" id="MBG0741277.1"/>
    </source>
</evidence>
<comment type="caution">
    <text evidence="3">The sequence shown here is derived from an EMBL/GenBank/DDBJ whole genome shotgun (WGS) entry which is preliminary data.</text>
</comment>
<dbReference type="EMBL" id="JADNYM010000027">
    <property type="protein sequence ID" value="MBG0741277.1"/>
    <property type="molecule type" value="Genomic_DNA"/>
</dbReference>
<accession>A0A931CMF2</accession>
<keyword evidence="2" id="KW-0472">Membrane</keyword>
<proteinExistence type="predicted"/>
<dbReference type="AlphaFoldDB" id="A0A931CMF2"/>
<sequence length="112" mass="11947">MLKGRRRKGARGERTGERVSVASSGSTDANGNGGYNAGLSVFSYVLGGTLVWSLIGWGLDNVLGTHWFVLAGAFIGLAGGFYLSFARRLVRNRTKDAAGTQPVEGPKRFEQP</sequence>
<protein>
    <submittedName>
        <fullName evidence="3">AtpZ/AtpI family protein</fullName>
    </submittedName>
</protein>
<evidence type="ECO:0000256" key="2">
    <source>
        <dbReference type="SAM" id="Phobius"/>
    </source>
</evidence>
<evidence type="ECO:0000313" key="4">
    <source>
        <dbReference type="Proteomes" id="UP000655366"/>
    </source>
</evidence>
<feature type="transmembrane region" description="Helical" evidence="2">
    <location>
        <begin position="65"/>
        <end position="85"/>
    </location>
</feature>
<feature type="compositionally biased region" description="Polar residues" evidence="1">
    <location>
        <begin position="21"/>
        <end position="30"/>
    </location>
</feature>
<dbReference type="Proteomes" id="UP000655366">
    <property type="component" value="Unassembled WGS sequence"/>
</dbReference>
<keyword evidence="2" id="KW-1133">Transmembrane helix</keyword>
<name>A0A931CMF2_9MICC</name>
<evidence type="ECO:0000256" key="1">
    <source>
        <dbReference type="SAM" id="MobiDB-lite"/>
    </source>
</evidence>
<organism evidence="3 4">
    <name type="scientific">Arthrobacter terrae</name>
    <dbReference type="NCBI Taxonomy" id="2935737"/>
    <lineage>
        <taxon>Bacteria</taxon>
        <taxon>Bacillati</taxon>
        <taxon>Actinomycetota</taxon>
        <taxon>Actinomycetes</taxon>
        <taxon>Micrococcales</taxon>
        <taxon>Micrococcaceae</taxon>
        <taxon>Arthrobacter</taxon>
    </lineage>
</organism>
<keyword evidence="2" id="KW-0812">Transmembrane</keyword>
<keyword evidence="4" id="KW-1185">Reference proteome</keyword>
<feature type="transmembrane region" description="Helical" evidence="2">
    <location>
        <begin position="41"/>
        <end position="59"/>
    </location>
</feature>